<dbReference type="SUPFAM" id="SSF47203">
    <property type="entry name" value="Acyl-CoA dehydrogenase C-terminal domain-like"/>
    <property type="match status" value="1"/>
</dbReference>
<dbReference type="InterPro" id="IPR009075">
    <property type="entry name" value="AcylCo_DH/oxidase_C"/>
</dbReference>
<comment type="pathway">
    <text evidence="7">Amino-acid metabolism; lysine degradation.</text>
</comment>
<dbReference type="AlphaFoldDB" id="A0A841MJV6"/>
<evidence type="ECO:0000256" key="7">
    <source>
        <dbReference type="ARBA" id="ARBA00037899"/>
    </source>
</evidence>
<dbReference type="Gene3D" id="1.10.540.10">
    <property type="entry name" value="Acyl-CoA dehydrogenase/oxidase, N-terminal domain"/>
    <property type="match status" value="1"/>
</dbReference>
<feature type="domain" description="Acyl-CoA dehydrogenase/oxidase N-terminal" evidence="14">
    <location>
        <begin position="25"/>
        <end position="137"/>
    </location>
</feature>
<name>A0A841MJV6_9BACT</name>
<evidence type="ECO:0000256" key="8">
    <source>
        <dbReference type="ARBA" id="ARBA00037927"/>
    </source>
</evidence>
<dbReference type="PANTHER" id="PTHR42807:SF1">
    <property type="entry name" value="GLUTARYL-COA DEHYDROGENASE, MITOCHONDRIAL"/>
    <property type="match status" value="1"/>
</dbReference>
<evidence type="ECO:0000256" key="2">
    <source>
        <dbReference type="ARBA" id="ARBA00009347"/>
    </source>
</evidence>
<evidence type="ECO:0000256" key="10">
    <source>
        <dbReference type="ARBA" id="ARBA00049493"/>
    </source>
</evidence>
<keyword evidence="6 11" id="KW-0560">Oxidoreductase</keyword>
<feature type="domain" description="Acyl-CoA oxidase/dehydrogenase middle" evidence="13">
    <location>
        <begin position="141"/>
        <end position="232"/>
    </location>
</feature>
<dbReference type="Pfam" id="PF00441">
    <property type="entry name" value="Acyl-CoA_dh_1"/>
    <property type="match status" value="1"/>
</dbReference>
<dbReference type="Gene3D" id="2.40.110.10">
    <property type="entry name" value="Butyryl-CoA Dehydrogenase, subunit A, domain 2"/>
    <property type="match status" value="1"/>
</dbReference>
<keyword evidence="4 11" id="KW-0274">FAD</keyword>
<dbReference type="SUPFAM" id="SSF56645">
    <property type="entry name" value="Acyl-CoA dehydrogenase NM domain-like"/>
    <property type="match status" value="1"/>
</dbReference>
<comment type="caution">
    <text evidence="15">The sequence shown here is derived from an EMBL/GenBank/DDBJ whole genome shotgun (WGS) entry which is preliminary data.</text>
</comment>
<protein>
    <recommendedName>
        <fullName evidence="9">glutaryl-CoA dehydrogenase (ETF)</fullName>
        <ecNumber evidence="9">1.3.8.6</ecNumber>
    </recommendedName>
</protein>
<comment type="cofactor">
    <cofactor evidence="1 11">
        <name>FAD</name>
        <dbReference type="ChEBI" id="CHEBI:57692"/>
    </cofactor>
</comment>
<accession>A0A841MJV6</accession>
<evidence type="ECO:0000259" key="13">
    <source>
        <dbReference type="Pfam" id="PF02770"/>
    </source>
</evidence>
<comment type="similarity">
    <text evidence="2 11">Belongs to the acyl-CoA dehydrogenase family.</text>
</comment>
<dbReference type="Pfam" id="PF02770">
    <property type="entry name" value="Acyl-CoA_dh_M"/>
    <property type="match status" value="1"/>
</dbReference>
<dbReference type="InterPro" id="IPR006091">
    <property type="entry name" value="Acyl-CoA_Oxase/DH_mid-dom"/>
</dbReference>
<evidence type="ECO:0000259" key="12">
    <source>
        <dbReference type="Pfam" id="PF00441"/>
    </source>
</evidence>
<comment type="pathway">
    <text evidence="8">Amino-acid metabolism; tryptophan metabolism.</text>
</comment>
<evidence type="ECO:0000256" key="1">
    <source>
        <dbReference type="ARBA" id="ARBA00001974"/>
    </source>
</evidence>
<evidence type="ECO:0000256" key="3">
    <source>
        <dbReference type="ARBA" id="ARBA00022630"/>
    </source>
</evidence>
<sequence>MATQISQKKDQFEGVDFLQIDDLLTDEHLLIRSSMRDFVKKEISPYIEDWAQNAHFPSEIVKKFGDVGAFGPQIPEEYGGGGLDYISYGLIMQEIERGDSGMRSTASVQGSLVMYPIYKFGSEEQRKKYLPKLASGEYLGCFGLTEPDHGSNPSGMVTNFKDMGDHYLLNGAKMWISNSPEADIAVVWAKNEEGRIHGLIVERGMEGFTTPTTHNKWSLRASCTGELVFDNVKVPKENLLPGKSGLGAPLMCLDSARFGIAWGAIGAAMDCYDSARRYAAERIQFDKPIASFQLVQKKLSEMLTEITKAQLLAWKVGKMMNEGKAKTVHISMAKRNNVDMALNIAREARQIHGGMGITGEYPIMRHMMNLESVITYEGTHDIHLLILGQEITGIPAFK</sequence>
<dbReference type="InterPro" id="IPR013786">
    <property type="entry name" value="AcylCoA_DH/ox_N"/>
</dbReference>
<dbReference type="Gene3D" id="1.20.140.10">
    <property type="entry name" value="Butyryl-CoA Dehydrogenase, subunit A, domain 3"/>
    <property type="match status" value="1"/>
</dbReference>
<dbReference type="InterPro" id="IPR006089">
    <property type="entry name" value="Acyl-CoA_DH_CS"/>
</dbReference>
<evidence type="ECO:0000256" key="6">
    <source>
        <dbReference type="ARBA" id="ARBA00023002"/>
    </source>
</evidence>
<feature type="domain" description="Acyl-CoA dehydrogenase/oxidase C-terminal" evidence="12">
    <location>
        <begin position="244"/>
        <end position="391"/>
    </location>
</feature>
<dbReference type="InterPro" id="IPR052033">
    <property type="entry name" value="Glutaryl-CoA_DH_mitochondrial"/>
</dbReference>
<dbReference type="FunFam" id="1.10.540.10:FF:000002">
    <property type="entry name" value="Acyl-CoA dehydrogenase FadE19"/>
    <property type="match status" value="1"/>
</dbReference>
<evidence type="ECO:0000313" key="16">
    <source>
        <dbReference type="Proteomes" id="UP000588604"/>
    </source>
</evidence>
<organism evidence="15 16">
    <name type="scientific">Algoriphagus iocasae</name>
    <dbReference type="NCBI Taxonomy" id="1836499"/>
    <lineage>
        <taxon>Bacteria</taxon>
        <taxon>Pseudomonadati</taxon>
        <taxon>Bacteroidota</taxon>
        <taxon>Cytophagia</taxon>
        <taxon>Cytophagales</taxon>
        <taxon>Cyclobacteriaceae</taxon>
        <taxon>Algoriphagus</taxon>
    </lineage>
</organism>
<comment type="catalytic activity">
    <reaction evidence="10">
        <text>glutaryl-CoA + oxidized [electron-transfer flavoprotein] + 2 H(+) = (2E)-butenoyl-CoA + reduced [electron-transfer flavoprotein] + CO2</text>
        <dbReference type="Rhea" id="RHEA:13389"/>
        <dbReference type="Rhea" id="RHEA-COMP:10685"/>
        <dbReference type="Rhea" id="RHEA-COMP:10686"/>
        <dbReference type="ChEBI" id="CHEBI:15378"/>
        <dbReference type="ChEBI" id="CHEBI:16526"/>
        <dbReference type="ChEBI" id="CHEBI:57332"/>
        <dbReference type="ChEBI" id="CHEBI:57378"/>
        <dbReference type="ChEBI" id="CHEBI:57692"/>
        <dbReference type="ChEBI" id="CHEBI:58307"/>
        <dbReference type="EC" id="1.3.8.6"/>
    </reaction>
</comment>
<dbReference type="EMBL" id="JACIJO010000001">
    <property type="protein sequence ID" value="MBB6325747.1"/>
    <property type="molecule type" value="Genomic_DNA"/>
</dbReference>
<evidence type="ECO:0000256" key="11">
    <source>
        <dbReference type="RuleBase" id="RU362125"/>
    </source>
</evidence>
<evidence type="ECO:0000256" key="5">
    <source>
        <dbReference type="ARBA" id="ARBA00022946"/>
    </source>
</evidence>
<dbReference type="InterPro" id="IPR036250">
    <property type="entry name" value="AcylCo_DH-like_C"/>
</dbReference>
<dbReference type="Pfam" id="PF02771">
    <property type="entry name" value="Acyl-CoA_dh_N"/>
    <property type="match status" value="1"/>
</dbReference>
<evidence type="ECO:0000259" key="14">
    <source>
        <dbReference type="Pfam" id="PF02771"/>
    </source>
</evidence>
<evidence type="ECO:0000313" key="15">
    <source>
        <dbReference type="EMBL" id="MBB6325747.1"/>
    </source>
</evidence>
<dbReference type="PANTHER" id="PTHR42807">
    <property type="entry name" value="GLUTARYL-COA DEHYDROGENASE, MITOCHONDRIAL"/>
    <property type="match status" value="1"/>
</dbReference>
<dbReference type="GO" id="GO:0000062">
    <property type="term" value="F:fatty-acyl-CoA binding"/>
    <property type="evidence" value="ECO:0007669"/>
    <property type="project" value="TreeGrafter"/>
</dbReference>
<keyword evidence="5" id="KW-0809">Transit peptide</keyword>
<dbReference type="Proteomes" id="UP000588604">
    <property type="component" value="Unassembled WGS sequence"/>
</dbReference>
<dbReference type="InterPro" id="IPR009100">
    <property type="entry name" value="AcylCoA_DH/oxidase_NM_dom_sf"/>
</dbReference>
<dbReference type="GO" id="GO:0050660">
    <property type="term" value="F:flavin adenine dinucleotide binding"/>
    <property type="evidence" value="ECO:0007669"/>
    <property type="project" value="InterPro"/>
</dbReference>
<evidence type="ECO:0000256" key="9">
    <source>
        <dbReference type="ARBA" id="ARBA00039033"/>
    </source>
</evidence>
<keyword evidence="3 11" id="KW-0285">Flavoprotein</keyword>
<dbReference type="GO" id="GO:0033539">
    <property type="term" value="P:fatty acid beta-oxidation using acyl-CoA dehydrogenase"/>
    <property type="evidence" value="ECO:0007669"/>
    <property type="project" value="TreeGrafter"/>
</dbReference>
<gene>
    <name evidence="15" type="ORF">FHS59_001362</name>
</gene>
<dbReference type="RefSeq" id="WP_184494243.1">
    <property type="nucleotide sequence ID" value="NZ_JACIJO010000001.1"/>
</dbReference>
<dbReference type="EC" id="1.3.8.6" evidence="9"/>
<keyword evidence="16" id="KW-1185">Reference proteome</keyword>
<dbReference type="InterPro" id="IPR037069">
    <property type="entry name" value="AcylCoA_DH/ox_N_sf"/>
</dbReference>
<reference evidence="15 16" key="1">
    <citation type="submission" date="2020-08" db="EMBL/GenBank/DDBJ databases">
        <title>Genomic Encyclopedia of Type Strains, Phase IV (KMG-IV): sequencing the most valuable type-strain genomes for metagenomic binning, comparative biology and taxonomic classification.</title>
        <authorList>
            <person name="Goeker M."/>
        </authorList>
    </citation>
    <scope>NUCLEOTIDE SEQUENCE [LARGE SCALE GENOMIC DNA]</scope>
    <source>
        <strain evidence="15 16">DSM 102044</strain>
    </source>
</reference>
<dbReference type="InterPro" id="IPR046373">
    <property type="entry name" value="Acyl-CoA_Oxase/DH_mid-dom_sf"/>
</dbReference>
<evidence type="ECO:0000256" key="4">
    <source>
        <dbReference type="ARBA" id="ARBA00022827"/>
    </source>
</evidence>
<dbReference type="PROSITE" id="PS00073">
    <property type="entry name" value="ACYL_COA_DH_2"/>
    <property type="match status" value="1"/>
</dbReference>
<proteinExistence type="inferred from homology"/>
<dbReference type="GO" id="GO:0004361">
    <property type="term" value="F:glutaryl-CoA dehydrogenase activity"/>
    <property type="evidence" value="ECO:0007669"/>
    <property type="project" value="UniProtKB-EC"/>
</dbReference>
<dbReference type="GO" id="GO:0046949">
    <property type="term" value="P:fatty-acyl-CoA biosynthetic process"/>
    <property type="evidence" value="ECO:0007669"/>
    <property type="project" value="TreeGrafter"/>
</dbReference>